<organism evidence="5 6">
    <name type="scientific">Ceriporiopsis subvermispora (strain B)</name>
    <name type="common">White-rot fungus</name>
    <name type="synonym">Gelatoporia subvermispora</name>
    <dbReference type="NCBI Taxonomy" id="914234"/>
    <lineage>
        <taxon>Eukaryota</taxon>
        <taxon>Fungi</taxon>
        <taxon>Dikarya</taxon>
        <taxon>Basidiomycota</taxon>
        <taxon>Agaricomycotina</taxon>
        <taxon>Agaricomycetes</taxon>
        <taxon>Polyporales</taxon>
        <taxon>Gelatoporiaceae</taxon>
        <taxon>Gelatoporia</taxon>
    </lineage>
</organism>
<gene>
    <name evidence="5" type="ORF">CERSUDRAFT_161328</name>
</gene>
<feature type="repeat" description="WD" evidence="3">
    <location>
        <begin position="948"/>
        <end position="989"/>
    </location>
</feature>
<evidence type="ECO:0000259" key="4">
    <source>
        <dbReference type="PROSITE" id="PS50837"/>
    </source>
</evidence>
<dbReference type="PRINTS" id="PR00320">
    <property type="entry name" value="GPROTEINBRPT"/>
</dbReference>
<dbReference type="Pfam" id="PF00400">
    <property type="entry name" value="WD40"/>
    <property type="match status" value="14"/>
</dbReference>
<proteinExistence type="predicted"/>
<name>M2PB73_CERS8</name>
<evidence type="ECO:0000313" key="6">
    <source>
        <dbReference type="Proteomes" id="UP000016930"/>
    </source>
</evidence>
<sequence>MANTRVQLLLDLNSWSRNPSTHRVFWLDGMAGTGKSAIARSLCHSLRDAGLLGASFFCARGIRDDVKRIIPTLAMTLARHNGLYKLALLDILQATPDAAHARLEVQVECLLKKPLFEAFGGKPPALVLVIDALDECADDKATEVILSELITQSPDIPVKFFVTSRPEPYIRAQFNMRPNLYDVVRLHDIEQDIVEADISLYLSRRLHNIRDSRERSDPSYEFPVEWPGHTDIETVTRLAGKLFIYAFTVAEYVRNDPVERLEKLTAFLVSAGKPLTKALDDMYFFILSKAMNPNERDADEIFMTKRILAIILTVREHLRVSTLSELVGIPVRRIRGMLDPLHAVVYMPSRDDTGAVSTFHASFGDYLTARERAQDFFIDTPSGQYDLAQACIKVMSSDLLHFNVTGCATSYLPNAQQTLAVLPVQLIYSCLHWPHHVTTASGLSKLLLRLEKVLREKFLFWLEVLSAVGKAHLASQLLMRVMTANNRRTASLNLTKFVRDANNFVIIGKDAIELSVPHIYLSVLPSVHRTSTVAVAFWPRFLNRPVLEASGVSTTPRTLLHMQGHTKAIKSVAVSSDGRRIVSGSDDTTIRVWDVATGDALLKSMEGHTDSISSVAISADCTMIISGSYDGTIRMWNAMTGQPMLTPMRGHTDLVTCVVFSTDGTRILSSSNDRTIRVWDVFDGEPLTEPWEGHTKPVNSISCSPDGIRVASGSSDGTIRLWNPDTGESLLDPLRGHIGSVWSVSFSPDGTRVASGSHDRTVCVWDAFTGESLLKLPDAHLDWIGTVAFSSDGLRIVSGSSDRTVKVWNATTGKLAANTLEGHSNIVESVAFSSDGTCVVSGSADGTIRVWDATSDEPIKFLDGHADWINCVAYSPDGSRIVSCSHDKTLRLWDAATGEPIMKPLRGHTAAIWSVAFSHAGDRIVSGSSDRTIRIWDATTGELQLGPLEGHDDWVKSVAFSPDDTRVVSGAQDKTIIIWDALTGMAVMEPIEGHTGSVTSVAFCPDGTCVVSGSHDKTIRLWDARTGKPILKPFEGHVNWVVSTIFSPDGTHIVSASHDKTIRIWNATTGELVTKPLEGHSDWVNAIAYSSDGRRLVSVSKDGTIRVWNTLTGAPLTNPIKGHTHWILAVAFSLDGKCVVTGSTDAMIRVWDITTSQKTATSPLIAFSPCRGISSLQSSALCITEHSCSIHSLDEGHDINDYRDILSFDPVSGWITSPQGKLILWVPREYRIGLWCPRNTLVIGQSRTIYDLSRFVHGIEWTQSYASGLGKYVAP</sequence>
<dbReference type="HOGENOM" id="CLU_000288_6_3_1"/>
<dbReference type="InterPro" id="IPR001680">
    <property type="entry name" value="WD40_rpt"/>
</dbReference>
<dbReference type="InterPro" id="IPR019775">
    <property type="entry name" value="WD40_repeat_CS"/>
</dbReference>
<dbReference type="Proteomes" id="UP000016930">
    <property type="component" value="Unassembled WGS sequence"/>
</dbReference>
<dbReference type="Gene3D" id="3.40.50.300">
    <property type="entry name" value="P-loop containing nucleotide triphosphate hydrolases"/>
    <property type="match status" value="1"/>
</dbReference>
<evidence type="ECO:0000256" key="3">
    <source>
        <dbReference type="PROSITE-ProRule" id="PRU00221"/>
    </source>
</evidence>
<feature type="repeat" description="WD" evidence="3">
    <location>
        <begin position="1077"/>
        <end position="1118"/>
    </location>
</feature>
<keyword evidence="2" id="KW-0677">Repeat</keyword>
<dbReference type="GO" id="GO:0005634">
    <property type="term" value="C:nucleus"/>
    <property type="evidence" value="ECO:0007669"/>
    <property type="project" value="TreeGrafter"/>
</dbReference>
<dbReference type="PROSITE" id="PS00678">
    <property type="entry name" value="WD_REPEATS_1"/>
    <property type="match status" value="9"/>
</dbReference>
<feature type="repeat" description="WD" evidence="3">
    <location>
        <begin position="820"/>
        <end position="861"/>
    </location>
</feature>
<feature type="repeat" description="WD" evidence="3">
    <location>
        <begin position="562"/>
        <end position="603"/>
    </location>
</feature>
<reference evidence="5 6" key="1">
    <citation type="journal article" date="2012" name="Proc. Natl. Acad. Sci. U.S.A.">
        <title>Comparative genomics of Ceriporiopsis subvermispora and Phanerochaete chrysosporium provide insight into selective ligninolysis.</title>
        <authorList>
            <person name="Fernandez-Fueyo E."/>
            <person name="Ruiz-Duenas F.J."/>
            <person name="Ferreira P."/>
            <person name="Floudas D."/>
            <person name="Hibbett D.S."/>
            <person name="Canessa P."/>
            <person name="Larrondo L.F."/>
            <person name="James T.Y."/>
            <person name="Seelenfreund D."/>
            <person name="Lobos S."/>
            <person name="Polanco R."/>
            <person name="Tello M."/>
            <person name="Honda Y."/>
            <person name="Watanabe T."/>
            <person name="Watanabe T."/>
            <person name="Ryu J.S."/>
            <person name="Kubicek C.P."/>
            <person name="Schmoll M."/>
            <person name="Gaskell J."/>
            <person name="Hammel K.E."/>
            <person name="St John F.J."/>
            <person name="Vanden Wymelenberg A."/>
            <person name="Sabat G."/>
            <person name="Splinter BonDurant S."/>
            <person name="Syed K."/>
            <person name="Yadav J.S."/>
            <person name="Doddapaneni H."/>
            <person name="Subramanian V."/>
            <person name="Lavin J.L."/>
            <person name="Oguiza J.A."/>
            <person name="Perez G."/>
            <person name="Pisabarro A.G."/>
            <person name="Ramirez L."/>
            <person name="Santoyo F."/>
            <person name="Master E."/>
            <person name="Coutinho P.M."/>
            <person name="Henrissat B."/>
            <person name="Lombard V."/>
            <person name="Magnuson J.K."/>
            <person name="Kuees U."/>
            <person name="Hori C."/>
            <person name="Igarashi K."/>
            <person name="Samejima M."/>
            <person name="Held B.W."/>
            <person name="Barry K.W."/>
            <person name="LaButti K.M."/>
            <person name="Lapidus A."/>
            <person name="Lindquist E.A."/>
            <person name="Lucas S.M."/>
            <person name="Riley R."/>
            <person name="Salamov A.A."/>
            <person name="Hoffmeister D."/>
            <person name="Schwenk D."/>
            <person name="Hadar Y."/>
            <person name="Yarden O."/>
            <person name="de Vries R.P."/>
            <person name="Wiebenga A."/>
            <person name="Stenlid J."/>
            <person name="Eastwood D."/>
            <person name="Grigoriev I.V."/>
            <person name="Berka R.M."/>
            <person name="Blanchette R.A."/>
            <person name="Kersten P."/>
            <person name="Martinez A.T."/>
            <person name="Vicuna R."/>
            <person name="Cullen D."/>
        </authorList>
    </citation>
    <scope>NUCLEOTIDE SEQUENCE [LARGE SCALE GENOMIC DNA]</scope>
    <source>
        <strain evidence="5 6">B</strain>
    </source>
</reference>
<dbReference type="InterPro" id="IPR027417">
    <property type="entry name" value="P-loop_NTPase"/>
</dbReference>
<dbReference type="STRING" id="914234.M2PB73"/>
<dbReference type="SUPFAM" id="SSF50998">
    <property type="entry name" value="Quinoprotein alcohol dehydrogenase-like"/>
    <property type="match status" value="1"/>
</dbReference>
<feature type="domain" description="NACHT" evidence="4">
    <location>
        <begin position="23"/>
        <end position="166"/>
    </location>
</feature>
<dbReference type="InterPro" id="IPR007111">
    <property type="entry name" value="NACHT_NTPase"/>
</dbReference>
<dbReference type="AlphaFoldDB" id="M2PB73"/>
<protein>
    <recommendedName>
        <fullName evidence="4">NACHT domain-containing protein</fullName>
    </recommendedName>
</protein>
<dbReference type="PROSITE" id="PS50082">
    <property type="entry name" value="WD_REPEATS_2"/>
    <property type="match status" value="14"/>
</dbReference>
<feature type="repeat" description="WD" evidence="3">
    <location>
        <begin position="1034"/>
        <end position="1075"/>
    </location>
</feature>
<evidence type="ECO:0000256" key="1">
    <source>
        <dbReference type="ARBA" id="ARBA00022574"/>
    </source>
</evidence>
<feature type="repeat" description="WD" evidence="3">
    <location>
        <begin position="734"/>
        <end position="775"/>
    </location>
</feature>
<dbReference type="SUPFAM" id="SSF50978">
    <property type="entry name" value="WD40 repeat-like"/>
    <property type="match status" value="1"/>
</dbReference>
<keyword evidence="6" id="KW-1185">Reference proteome</keyword>
<dbReference type="InterPro" id="IPR056884">
    <property type="entry name" value="NPHP3-like_N"/>
</dbReference>
<feature type="repeat" description="WD" evidence="3">
    <location>
        <begin position="777"/>
        <end position="818"/>
    </location>
</feature>
<dbReference type="InterPro" id="IPR020472">
    <property type="entry name" value="WD40_PAC1"/>
</dbReference>
<dbReference type="SUPFAM" id="SSF52540">
    <property type="entry name" value="P-loop containing nucleoside triphosphate hydrolases"/>
    <property type="match status" value="1"/>
</dbReference>
<feature type="repeat" description="WD" evidence="3">
    <location>
        <begin position="991"/>
        <end position="1032"/>
    </location>
</feature>
<dbReference type="SMART" id="SM00320">
    <property type="entry name" value="WD40"/>
    <property type="match status" value="14"/>
</dbReference>
<dbReference type="PANTHER" id="PTHR22847">
    <property type="entry name" value="WD40 REPEAT PROTEIN"/>
    <property type="match status" value="1"/>
</dbReference>
<dbReference type="EMBL" id="KB445809">
    <property type="protein sequence ID" value="EMD32809.1"/>
    <property type="molecule type" value="Genomic_DNA"/>
</dbReference>
<accession>M2PB73</accession>
<evidence type="ECO:0000256" key="2">
    <source>
        <dbReference type="ARBA" id="ARBA00022737"/>
    </source>
</evidence>
<keyword evidence="1 3" id="KW-0853">WD repeat</keyword>
<feature type="repeat" description="WD" evidence="3">
    <location>
        <begin position="862"/>
        <end position="903"/>
    </location>
</feature>
<dbReference type="SUPFAM" id="SSF69322">
    <property type="entry name" value="Tricorn protease domain 2"/>
    <property type="match status" value="1"/>
</dbReference>
<feature type="repeat" description="WD" evidence="3">
    <location>
        <begin position="691"/>
        <end position="732"/>
    </location>
</feature>
<dbReference type="PROSITE" id="PS50837">
    <property type="entry name" value="NACHT"/>
    <property type="match status" value="1"/>
</dbReference>
<dbReference type="OrthoDB" id="538223at2759"/>
<feature type="repeat" description="WD" evidence="3">
    <location>
        <begin position="905"/>
        <end position="946"/>
    </location>
</feature>
<evidence type="ECO:0000313" key="5">
    <source>
        <dbReference type="EMBL" id="EMD32809.1"/>
    </source>
</evidence>
<dbReference type="InterPro" id="IPR015943">
    <property type="entry name" value="WD40/YVTN_repeat-like_dom_sf"/>
</dbReference>
<feature type="repeat" description="WD" evidence="3">
    <location>
        <begin position="1120"/>
        <end position="1161"/>
    </location>
</feature>
<dbReference type="GO" id="GO:1990234">
    <property type="term" value="C:transferase complex"/>
    <property type="evidence" value="ECO:0007669"/>
    <property type="project" value="UniProtKB-ARBA"/>
</dbReference>
<dbReference type="Gene3D" id="2.130.10.10">
    <property type="entry name" value="YVTN repeat-like/Quinoprotein amine dehydrogenase"/>
    <property type="match status" value="5"/>
</dbReference>
<feature type="repeat" description="WD" evidence="3">
    <location>
        <begin position="605"/>
        <end position="646"/>
    </location>
</feature>
<dbReference type="PANTHER" id="PTHR22847:SF637">
    <property type="entry name" value="WD REPEAT DOMAIN 5B"/>
    <property type="match status" value="1"/>
</dbReference>
<dbReference type="InterPro" id="IPR011047">
    <property type="entry name" value="Quinoprotein_ADH-like_sf"/>
</dbReference>
<dbReference type="CDD" id="cd00200">
    <property type="entry name" value="WD40"/>
    <property type="match status" value="2"/>
</dbReference>
<dbReference type="Pfam" id="PF24883">
    <property type="entry name" value="NPHP3_N"/>
    <property type="match status" value="1"/>
</dbReference>
<feature type="repeat" description="WD" evidence="3">
    <location>
        <begin position="648"/>
        <end position="689"/>
    </location>
</feature>
<dbReference type="PROSITE" id="PS50294">
    <property type="entry name" value="WD_REPEATS_REGION"/>
    <property type="match status" value="14"/>
</dbReference>
<dbReference type="InterPro" id="IPR036322">
    <property type="entry name" value="WD40_repeat_dom_sf"/>
</dbReference>